<evidence type="ECO:0000313" key="1">
    <source>
        <dbReference type="EMBL" id="CAD8052103.1"/>
    </source>
</evidence>
<dbReference type="PANTHER" id="PTHR39767:SF2">
    <property type="entry name" value="CHROMOSOME UNDETERMINED SCAFFOLD_1, WHOLE GENOME SHOTGUN SEQUENCE"/>
    <property type="match status" value="1"/>
</dbReference>
<keyword evidence="2" id="KW-1185">Reference proteome</keyword>
<sequence>MTSTLDQIVKDESWGFQDVKIEILKCLKDYQTSQCYFWINVESYWNSQSNSEGWMINGNQPLTSSLYNFMQIAGGFGILYTGYRIEKIIELLPPHFMIQIQKVGYKTIILNKYMAYITFQIQVKYQEKQIVKSFSRNCIQYDQKHYKFSNQNNVLIYQATFLREQQDEKVNNKYLWYKIINCLSIFCLAFQGFNQYLNKKSIEKTKSELFILQIEI</sequence>
<evidence type="ECO:0000313" key="2">
    <source>
        <dbReference type="Proteomes" id="UP000688137"/>
    </source>
</evidence>
<dbReference type="EMBL" id="CAJJDM010000016">
    <property type="protein sequence ID" value="CAD8052103.1"/>
    <property type="molecule type" value="Genomic_DNA"/>
</dbReference>
<name>A0A8S1KC70_PARPR</name>
<proteinExistence type="predicted"/>
<gene>
    <name evidence="1" type="ORF">PPRIM_AZ9-3.1.T0190015</name>
</gene>
<dbReference type="AlphaFoldDB" id="A0A8S1KC70"/>
<dbReference type="PANTHER" id="PTHR39767">
    <property type="entry name" value="CALCIUM/CALMODULIN-BINDING MEMBRANE PROTEIN PCM4-RELATED"/>
    <property type="match status" value="1"/>
</dbReference>
<dbReference type="Proteomes" id="UP000688137">
    <property type="component" value="Unassembled WGS sequence"/>
</dbReference>
<comment type="caution">
    <text evidence="1">The sequence shown here is derived from an EMBL/GenBank/DDBJ whole genome shotgun (WGS) entry which is preliminary data.</text>
</comment>
<reference evidence="1" key="1">
    <citation type="submission" date="2021-01" db="EMBL/GenBank/DDBJ databases">
        <authorList>
            <consortium name="Genoscope - CEA"/>
            <person name="William W."/>
        </authorList>
    </citation>
    <scope>NUCLEOTIDE SEQUENCE</scope>
</reference>
<protein>
    <submittedName>
        <fullName evidence="1">Uncharacterized protein</fullName>
    </submittedName>
</protein>
<accession>A0A8S1KC70</accession>
<organism evidence="1 2">
    <name type="scientific">Paramecium primaurelia</name>
    <dbReference type="NCBI Taxonomy" id="5886"/>
    <lineage>
        <taxon>Eukaryota</taxon>
        <taxon>Sar</taxon>
        <taxon>Alveolata</taxon>
        <taxon>Ciliophora</taxon>
        <taxon>Intramacronucleata</taxon>
        <taxon>Oligohymenophorea</taxon>
        <taxon>Peniculida</taxon>
        <taxon>Parameciidae</taxon>
        <taxon>Paramecium</taxon>
    </lineage>
</organism>